<organism evidence="8 9">
    <name type="scientific">Carex littledalei</name>
    <dbReference type="NCBI Taxonomy" id="544730"/>
    <lineage>
        <taxon>Eukaryota</taxon>
        <taxon>Viridiplantae</taxon>
        <taxon>Streptophyta</taxon>
        <taxon>Embryophyta</taxon>
        <taxon>Tracheophyta</taxon>
        <taxon>Spermatophyta</taxon>
        <taxon>Magnoliopsida</taxon>
        <taxon>Liliopsida</taxon>
        <taxon>Poales</taxon>
        <taxon>Cyperaceae</taxon>
        <taxon>Cyperoideae</taxon>
        <taxon>Cariceae</taxon>
        <taxon>Carex</taxon>
        <taxon>Carex subgen. Euthyceras</taxon>
    </lineage>
</organism>
<dbReference type="Proteomes" id="UP000623129">
    <property type="component" value="Unassembled WGS sequence"/>
</dbReference>
<feature type="transmembrane region" description="Helical" evidence="6">
    <location>
        <begin position="320"/>
        <end position="344"/>
    </location>
</feature>
<evidence type="ECO:0000256" key="4">
    <source>
        <dbReference type="ARBA" id="ARBA00022989"/>
    </source>
</evidence>
<evidence type="ECO:0000256" key="2">
    <source>
        <dbReference type="ARBA" id="ARBA00009142"/>
    </source>
</evidence>
<dbReference type="GO" id="GO:0016567">
    <property type="term" value="P:protein ubiquitination"/>
    <property type="evidence" value="ECO:0007669"/>
    <property type="project" value="TreeGrafter"/>
</dbReference>
<evidence type="ECO:0000256" key="3">
    <source>
        <dbReference type="ARBA" id="ARBA00022692"/>
    </source>
</evidence>
<name>A0A833QI00_9POAL</name>
<dbReference type="InterPro" id="IPR002781">
    <property type="entry name" value="TM_pro_TauE-like"/>
</dbReference>
<reference evidence="8" key="1">
    <citation type="submission" date="2020-01" db="EMBL/GenBank/DDBJ databases">
        <title>Genome sequence of Kobresia littledalei, the first chromosome-level genome in the family Cyperaceae.</title>
        <authorList>
            <person name="Qu G."/>
        </authorList>
    </citation>
    <scope>NUCLEOTIDE SEQUENCE</scope>
    <source>
        <strain evidence="8">C.B.Clarke</strain>
        <tissue evidence="8">Leaf</tissue>
    </source>
</reference>
<dbReference type="Pfam" id="PF01925">
    <property type="entry name" value="TauE"/>
    <property type="match status" value="2"/>
</dbReference>
<proteinExistence type="inferred from homology"/>
<dbReference type="PANTHER" id="PTHR14255">
    <property type="entry name" value="CEREBLON"/>
    <property type="match status" value="1"/>
</dbReference>
<feature type="transmembrane region" description="Helical" evidence="6">
    <location>
        <begin position="389"/>
        <end position="410"/>
    </location>
</feature>
<evidence type="ECO:0000256" key="6">
    <source>
        <dbReference type="SAM" id="Phobius"/>
    </source>
</evidence>
<feature type="chain" id="PRO_5032665950" evidence="7">
    <location>
        <begin position="28"/>
        <end position="458"/>
    </location>
</feature>
<dbReference type="OrthoDB" id="434519at2759"/>
<evidence type="ECO:0000313" key="9">
    <source>
        <dbReference type="Proteomes" id="UP000623129"/>
    </source>
</evidence>
<sequence length="458" mass="49880">MKSSTTFLLQFLFLSLTHLTIFSLSTSQPSKEPTSQNGLEKILQQISQWRNHQLSSQNTDRNFNTIIAWILSFIASSVSSACGIGGGSLFLPILTIVAGLSLKSATAVSSFMVAAGALANVIYALCFLDKSLVNYEITLLSEPCMLLGVSIGVLCNIMFPEWLITALFAVVLASSTAMTVQSGCKIWSAETEEGRVRVEVEVEERESEAEVPLLMDQREGKGNGDPYLVPWKDVMVLVMIWMCFFVLHIILGDKNGKGVIDIKPCGVTYWLITISQIPIAIGFTSYILYTKRKEHEHKNHVNGTDKASVIKGEFESLPRYVFPVAGILTGALSGLFGIGGGLILNPVFLQIGVPPQTAAATSSLMVLFLASMSMVQYILLGMKRINEAVMYGLLCFLASTIGLVAMHRVIAKSGRVSLVVFMVSAVMALSTVIITLFGALDVWRQITNGDYMGFKLLC</sequence>
<feature type="transmembrane region" description="Helical" evidence="6">
    <location>
        <begin position="105"/>
        <end position="125"/>
    </location>
</feature>
<gene>
    <name evidence="8" type="ORF">FCM35_KLT10426</name>
</gene>
<keyword evidence="3 6" id="KW-0812">Transmembrane</keyword>
<comment type="subcellular location">
    <subcellularLocation>
        <location evidence="1">Membrane</location>
        <topology evidence="1">Multi-pass membrane protein</topology>
    </subcellularLocation>
</comment>
<feature type="transmembrane region" description="Helical" evidence="6">
    <location>
        <begin position="234"/>
        <end position="251"/>
    </location>
</feature>
<feature type="transmembrane region" description="Helical" evidence="6">
    <location>
        <begin position="267"/>
        <end position="289"/>
    </location>
</feature>
<keyword evidence="5 6" id="KW-0472">Membrane</keyword>
<evidence type="ECO:0000313" key="8">
    <source>
        <dbReference type="EMBL" id="KAF3325355.1"/>
    </source>
</evidence>
<protein>
    <submittedName>
        <fullName evidence="8">Sulfite exporter TauE/SafE</fullName>
    </submittedName>
</protein>
<dbReference type="EMBL" id="SWLB01000020">
    <property type="protein sequence ID" value="KAF3325355.1"/>
    <property type="molecule type" value="Genomic_DNA"/>
</dbReference>
<dbReference type="AlphaFoldDB" id="A0A833QI00"/>
<dbReference type="GO" id="GO:0031464">
    <property type="term" value="C:Cul4A-RING E3 ubiquitin ligase complex"/>
    <property type="evidence" value="ECO:0007669"/>
    <property type="project" value="TreeGrafter"/>
</dbReference>
<keyword evidence="4 6" id="KW-1133">Transmembrane helix</keyword>
<feature type="signal peptide" evidence="7">
    <location>
        <begin position="1"/>
        <end position="27"/>
    </location>
</feature>
<evidence type="ECO:0000256" key="1">
    <source>
        <dbReference type="ARBA" id="ARBA00004141"/>
    </source>
</evidence>
<feature type="transmembrane region" description="Helical" evidence="6">
    <location>
        <begin position="364"/>
        <end position="382"/>
    </location>
</feature>
<comment type="caution">
    <text evidence="8">The sequence shown here is derived from an EMBL/GenBank/DDBJ whole genome shotgun (WGS) entry which is preliminary data.</text>
</comment>
<evidence type="ECO:0000256" key="7">
    <source>
        <dbReference type="SAM" id="SignalP"/>
    </source>
</evidence>
<feature type="transmembrane region" description="Helical" evidence="6">
    <location>
        <begin position="416"/>
        <end position="440"/>
    </location>
</feature>
<feature type="transmembrane region" description="Helical" evidence="6">
    <location>
        <begin position="145"/>
        <end position="172"/>
    </location>
</feature>
<evidence type="ECO:0000256" key="5">
    <source>
        <dbReference type="ARBA" id="ARBA00023136"/>
    </source>
</evidence>
<keyword evidence="9" id="KW-1185">Reference proteome</keyword>
<keyword evidence="7" id="KW-0732">Signal</keyword>
<dbReference type="GO" id="GO:0016020">
    <property type="term" value="C:membrane"/>
    <property type="evidence" value="ECO:0007669"/>
    <property type="project" value="UniProtKB-SubCell"/>
</dbReference>
<accession>A0A833QI00</accession>
<dbReference type="PANTHER" id="PTHR14255:SF3">
    <property type="entry name" value="SULFITE EXPORTER TAUE_SAFE FAMILY PROTEIN 5-RELATED"/>
    <property type="match status" value="1"/>
</dbReference>
<comment type="similarity">
    <text evidence="2">Belongs to the 4-toluene sulfonate uptake permease (TSUP) (TC 2.A.102) family.</text>
</comment>
<feature type="transmembrane region" description="Helical" evidence="6">
    <location>
        <begin position="66"/>
        <end position="93"/>
    </location>
</feature>